<dbReference type="GO" id="GO:0005524">
    <property type="term" value="F:ATP binding"/>
    <property type="evidence" value="ECO:0007669"/>
    <property type="project" value="UniProtKB-KW"/>
</dbReference>
<keyword evidence="6" id="KW-0067">ATP-binding</keyword>
<evidence type="ECO:0000256" key="6">
    <source>
        <dbReference type="ARBA" id="ARBA00022840"/>
    </source>
</evidence>
<protein>
    <recommendedName>
        <fullName evidence="1">non-specific serine/threonine protein kinase</fullName>
        <ecNumber evidence="1">2.7.11.1</ecNumber>
    </recommendedName>
</protein>
<dbReference type="PROSITE" id="PS50011">
    <property type="entry name" value="PROTEIN_KINASE_DOM"/>
    <property type="match status" value="1"/>
</dbReference>
<keyword evidence="2" id="KW-0723">Serine/threonine-protein kinase</keyword>
<dbReference type="GO" id="GO:0004694">
    <property type="term" value="F:eukaryotic translation initiation factor 2alpha kinase activity"/>
    <property type="evidence" value="ECO:0007669"/>
    <property type="project" value="TreeGrafter"/>
</dbReference>
<reference evidence="8" key="2">
    <citation type="submission" date="2015-02" db="UniProtKB">
        <authorList>
            <consortium name="EnsemblMetazoa"/>
        </authorList>
    </citation>
    <scope>IDENTIFICATION</scope>
</reference>
<keyword evidence="5" id="KW-0418">Kinase</keyword>
<evidence type="ECO:0000256" key="4">
    <source>
        <dbReference type="ARBA" id="ARBA00022741"/>
    </source>
</evidence>
<dbReference type="SUPFAM" id="SSF56112">
    <property type="entry name" value="Protein kinase-like (PK-like)"/>
    <property type="match status" value="1"/>
</dbReference>
<evidence type="ECO:0000256" key="2">
    <source>
        <dbReference type="ARBA" id="ARBA00022527"/>
    </source>
</evidence>
<dbReference type="Pfam" id="PF00069">
    <property type="entry name" value="Pkinase"/>
    <property type="match status" value="1"/>
</dbReference>
<dbReference type="PANTHER" id="PTHR11042">
    <property type="entry name" value="EUKARYOTIC TRANSLATION INITIATION FACTOR 2-ALPHA KINASE EIF2-ALPHA KINASE -RELATED"/>
    <property type="match status" value="1"/>
</dbReference>
<dbReference type="InterPro" id="IPR050339">
    <property type="entry name" value="CC_SR_Kinase"/>
</dbReference>
<evidence type="ECO:0000256" key="5">
    <source>
        <dbReference type="ARBA" id="ARBA00022777"/>
    </source>
</evidence>
<dbReference type="PANTHER" id="PTHR11042:SF160">
    <property type="entry name" value="EUKARYOTIC TRANSLATION INITIATION FACTOR 2-ALPHA KINASE 1"/>
    <property type="match status" value="1"/>
</dbReference>
<keyword evidence="9" id="KW-1185">Reference proteome</keyword>
<organism evidence="8 9">
    <name type="scientific">Strigamia maritima</name>
    <name type="common">European centipede</name>
    <name type="synonym">Geophilus maritimus</name>
    <dbReference type="NCBI Taxonomy" id="126957"/>
    <lineage>
        <taxon>Eukaryota</taxon>
        <taxon>Metazoa</taxon>
        <taxon>Ecdysozoa</taxon>
        <taxon>Arthropoda</taxon>
        <taxon>Myriapoda</taxon>
        <taxon>Chilopoda</taxon>
        <taxon>Pleurostigmophora</taxon>
        <taxon>Geophilomorpha</taxon>
        <taxon>Linotaeniidae</taxon>
        <taxon>Strigamia</taxon>
    </lineage>
</organism>
<keyword evidence="4" id="KW-0547">Nucleotide-binding</keyword>
<accession>T1JNR3</accession>
<dbReference type="HOGENOM" id="CLU_1534486_0_0_1"/>
<evidence type="ECO:0000259" key="7">
    <source>
        <dbReference type="PROSITE" id="PS50011"/>
    </source>
</evidence>
<name>T1JNR3_STRMM</name>
<dbReference type="Proteomes" id="UP000014500">
    <property type="component" value="Unassembled WGS sequence"/>
</dbReference>
<evidence type="ECO:0000313" key="9">
    <source>
        <dbReference type="Proteomes" id="UP000014500"/>
    </source>
</evidence>
<evidence type="ECO:0000256" key="1">
    <source>
        <dbReference type="ARBA" id="ARBA00012513"/>
    </source>
</evidence>
<dbReference type="GO" id="GO:0005737">
    <property type="term" value="C:cytoplasm"/>
    <property type="evidence" value="ECO:0007669"/>
    <property type="project" value="TreeGrafter"/>
</dbReference>
<dbReference type="EC" id="2.7.11.1" evidence="1"/>
<keyword evidence="3" id="KW-0808">Transferase</keyword>
<dbReference type="Gene3D" id="1.10.510.10">
    <property type="entry name" value="Transferase(Phosphotransferase) domain 1"/>
    <property type="match status" value="1"/>
</dbReference>
<evidence type="ECO:0000256" key="3">
    <source>
        <dbReference type="ARBA" id="ARBA00022679"/>
    </source>
</evidence>
<reference evidence="9" key="1">
    <citation type="submission" date="2011-05" db="EMBL/GenBank/DDBJ databases">
        <authorList>
            <person name="Richards S.R."/>
            <person name="Qu J."/>
            <person name="Jiang H."/>
            <person name="Jhangiani S.N."/>
            <person name="Agravi P."/>
            <person name="Goodspeed R."/>
            <person name="Gross S."/>
            <person name="Mandapat C."/>
            <person name="Jackson L."/>
            <person name="Mathew T."/>
            <person name="Pu L."/>
            <person name="Thornton R."/>
            <person name="Saada N."/>
            <person name="Wilczek-Boney K.B."/>
            <person name="Lee S."/>
            <person name="Kovar C."/>
            <person name="Wu Y."/>
            <person name="Scherer S.E."/>
            <person name="Worley K.C."/>
            <person name="Muzny D.M."/>
            <person name="Gibbs R."/>
        </authorList>
    </citation>
    <scope>NUCLEOTIDE SEQUENCE</scope>
    <source>
        <strain evidence="9">Brora</strain>
    </source>
</reference>
<dbReference type="GO" id="GO:0005634">
    <property type="term" value="C:nucleus"/>
    <property type="evidence" value="ECO:0007669"/>
    <property type="project" value="TreeGrafter"/>
</dbReference>
<dbReference type="InterPro" id="IPR000719">
    <property type="entry name" value="Prot_kinase_dom"/>
</dbReference>
<dbReference type="PhylomeDB" id="T1JNR3"/>
<dbReference type="InterPro" id="IPR011009">
    <property type="entry name" value="Kinase-like_dom_sf"/>
</dbReference>
<dbReference type="EMBL" id="JH431564">
    <property type="status" value="NOT_ANNOTATED_CDS"/>
    <property type="molecule type" value="Genomic_DNA"/>
</dbReference>
<dbReference type="eggNOG" id="KOG1035">
    <property type="taxonomic scope" value="Eukaryota"/>
</dbReference>
<dbReference type="EnsemblMetazoa" id="SMAR015492-RA">
    <property type="protein sequence ID" value="SMAR015492-PA"/>
    <property type="gene ID" value="SMAR015492"/>
</dbReference>
<evidence type="ECO:0000313" key="8">
    <source>
        <dbReference type="EnsemblMetazoa" id="SMAR015492-PA"/>
    </source>
</evidence>
<sequence>MIYYHSKEIMHRDLKTSKIGEFGLAKKDKKNQSFCLQTSNIGTMPYAAPEQVDGSNYSYKVDMYSLGIIVSELFYPFTTNMEKSEVLYQIKNDNVPKSFLERWPMQGIPTKAQVTHLARSGYDINLLFLTSSPSKEANAVIADAISPSTAQGLIRPGLSCFSGYRVFSNACMSIL</sequence>
<dbReference type="AlphaFoldDB" id="T1JNR3"/>
<proteinExistence type="predicted"/>
<feature type="domain" description="Protein kinase" evidence="7">
    <location>
        <begin position="1"/>
        <end position="175"/>
    </location>
</feature>
<dbReference type="STRING" id="126957.T1JNR3"/>